<sequence>MINSTKERIVGSCSGETYYRLRPVRKSPTPSGECEDVLDLQSLKLNWRVMRPRGERNRIGYNKVEKPSYILLEPIYGPHEPTDEDFDPRVELRIFLADREKLDRKISAVSAEVMFRRERGEMLPRPLIRLLVRYGRSHVLSSAG</sequence>
<organism evidence="1 2">
    <name type="scientific">Candidatus Daviesbacteria bacterium GW2011_GWC2_40_12</name>
    <dbReference type="NCBI Taxonomy" id="1618431"/>
    <lineage>
        <taxon>Bacteria</taxon>
        <taxon>Candidatus Daviesiibacteriota</taxon>
    </lineage>
</organism>
<dbReference type="AlphaFoldDB" id="A0A0G0TV02"/>
<accession>A0A0G0TV02</accession>
<protein>
    <submittedName>
        <fullName evidence="1">Uncharacterized protein</fullName>
    </submittedName>
</protein>
<reference evidence="1 2" key="1">
    <citation type="journal article" date="2015" name="Nature">
        <title>rRNA introns, odd ribosomes, and small enigmatic genomes across a large radiation of phyla.</title>
        <authorList>
            <person name="Brown C.T."/>
            <person name="Hug L.A."/>
            <person name="Thomas B.C."/>
            <person name="Sharon I."/>
            <person name="Castelle C.J."/>
            <person name="Singh A."/>
            <person name="Wilkins M.J."/>
            <person name="Williams K.H."/>
            <person name="Banfield J.F."/>
        </authorList>
    </citation>
    <scope>NUCLEOTIDE SEQUENCE [LARGE SCALE GENOMIC DNA]</scope>
</reference>
<evidence type="ECO:0000313" key="2">
    <source>
        <dbReference type="Proteomes" id="UP000034881"/>
    </source>
</evidence>
<dbReference type="EMBL" id="LBYB01000007">
    <property type="protein sequence ID" value="KKR41727.1"/>
    <property type="molecule type" value="Genomic_DNA"/>
</dbReference>
<name>A0A0G0TV02_9BACT</name>
<gene>
    <name evidence="1" type="ORF">UT77_C0007G0029</name>
</gene>
<comment type="caution">
    <text evidence="1">The sequence shown here is derived from an EMBL/GenBank/DDBJ whole genome shotgun (WGS) entry which is preliminary data.</text>
</comment>
<proteinExistence type="predicted"/>
<dbReference type="Proteomes" id="UP000034881">
    <property type="component" value="Unassembled WGS sequence"/>
</dbReference>
<evidence type="ECO:0000313" key="1">
    <source>
        <dbReference type="EMBL" id="KKR41727.1"/>
    </source>
</evidence>